<evidence type="ECO:0000313" key="2">
    <source>
        <dbReference type="Proteomes" id="UP000823775"/>
    </source>
</evidence>
<proteinExistence type="predicted"/>
<sequence length="128" mass="15282">MVQFGREEKKLRKVVDNQQMGPDMGMPEDDCCIRRIWEHIQEKEHSDQLYEYSVTQNFNLLGRFVPISRKQKLHYHPGIFLTHAWVNMTQEIQKIIEKTRLLKGNQPQNYAEAVKTQEMIWKSHGAER</sequence>
<name>A0ABS8RQY9_DATST</name>
<reference evidence="1 2" key="1">
    <citation type="journal article" date="2021" name="BMC Genomics">
        <title>Datura genome reveals duplications of psychoactive alkaloid biosynthetic genes and high mutation rate following tissue culture.</title>
        <authorList>
            <person name="Rajewski A."/>
            <person name="Carter-House D."/>
            <person name="Stajich J."/>
            <person name="Litt A."/>
        </authorList>
    </citation>
    <scope>NUCLEOTIDE SEQUENCE [LARGE SCALE GENOMIC DNA]</scope>
    <source>
        <strain evidence="1">AR-01</strain>
    </source>
</reference>
<gene>
    <name evidence="1" type="ORF">HAX54_050661</name>
</gene>
<organism evidence="1 2">
    <name type="scientific">Datura stramonium</name>
    <name type="common">Jimsonweed</name>
    <name type="synonym">Common thornapple</name>
    <dbReference type="NCBI Taxonomy" id="4076"/>
    <lineage>
        <taxon>Eukaryota</taxon>
        <taxon>Viridiplantae</taxon>
        <taxon>Streptophyta</taxon>
        <taxon>Embryophyta</taxon>
        <taxon>Tracheophyta</taxon>
        <taxon>Spermatophyta</taxon>
        <taxon>Magnoliopsida</taxon>
        <taxon>eudicotyledons</taxon>
        <taxon>Gunneridae</taxon>
        <taxon>Pentapetalae</taxon>
        <taxon>asterids</taxon>
        <taxon>lamiids</taxon>
        <taxon>Solanales</taxon>
        <taxon>Solanaceae</taxon>
        <taxon>Solanoideae</taxon>
        <taxon>Datureae</taxon>
        <taxon>Datura</taxon>
    </lineage>
</organism>
<protein>
    <submittedName>
        <fullName evidence="1">Uncharacterized protein</fullName>
    </submittedName>
</protein>
<comment type="caution">
    <text evidence="1">The sequence shown here is derived from an EMBL/GenBank/DDBJ whole genome shotgun (WGS) entry which is preliminary data.</text>
</comment>
<dbReference type="EMBL" id="JACEIK010000089">
    <property type="protein sequence ID" value="MCD7449223.1"/>
    <property type="molecule type" value="Genomic_DNA"/>
</dbReference>
<evidence type="ECO:0000313" key="1">
    <source>
        <dbReference type="EMBL" id="MCD7449223.1"/>
    </source>
</evidence>
<keyword evidence="2" id="KW-1185">Reference proteome</keyword>
<dbReference type="Proteomes" id="UP000823775">
    <property type="component" value="Unassembled WGS sequence"/>
</dbReference>
<accession>A0ABS8RQY9</accession>